<comment type="caution">
    <text evidence="1">The sequence shown here is derived from an EMBL/GenBank/DDBJ whole genome shotgun (WGS) entry which is preliminary data.</text>
</comment>
<accession>A0ABW1IMX9</accession>
<dbReference type="SUPFAM" id="SSF47789">
    <property type="entry name" value="C-terminal domain of RNA polymerase alpha subunit"/>
    <property type="match status" value="1"/>
</dbReference>
<evidence type="ECO:0008006" key="3">
    <source>
        <dbReference type="Google" id="ProtNLM"/>
    </source>
</evidence>
<evidence type="ECO:0000313" key="2">
    <source>
        <dbReference type="Proteomes" id="UP001596250"/>
    </source>
</evidence>
<gene>
    <name evidence="1" type="ORF">ACFPXP_08225</name>
</gene>
<dbReference type="EMBL" id="JBHSQV010000089">
    <property type="protein sequence ID" value="MFC5986417.1"/>
    <property type="molecule type" value="Genomic_DNA"/>
</dbReference>
<proteinExistence type="predicted"/>
<name>A0ABW1IMX9_9BACL</name>
<dbReference type="Proteomes" id="UP001596250">
    <property type="component" value="Unassembled WGS sequence"/>
</dbReference>
<keyword evidence="2" id="KW-1185">Reference proteome</keyword>
<dbReference type="RefSeq" id="WP_379893755.1">
    <property type="nucleotide sequence ID" value="NZ_CBCSCT010000099.1"/>
</dbReference>
<sequence length="60" mass="6664">MCSKVLDGYRALEREGITSLERLSEYTEAGILKLHGIGPSSIPKLRNALDEVGLSFKMIR</sequence>
<dbReference type="Gene3D" id="1.10.150.20">
    <property type="entry name" value="5' to 3' exonuclease, C-terminal subdomain"/>
    <property type="match status" value="1"/>
</dbReference>
<organism evidence="1 2">
    <name type="scientific">Marinicrinis lubricantis</name>
    <dbReference type="NCBI Taxonomy" id="2086470"/>
    <lineage>
        <taxon>Bacteria</taxon>
        <taxon>Bacillati</taxon>
        <taxon>Bacillota</taxon>
        <taxon>Bacilli</taxon>
        <taxon>Bacillales</taxon>
        <taxon>Paenibacillaceae</taxon>
    </lineage>
</organism>
<evidence type="ECO:0000313" key="1">
    <source>
        <dbReference type="EMBL" id="MFC5986417.1"/>
    </source>
</evidence>
<reference evidence="2" key="1">
    <citation type="journal article" date="2019" name="Int. J. Syst. Evol. Microbiol.">
        <title>The Global Catalogue of Microorganisms (GCM) 10K type strain sequencing project: providing services to taxonomists for standard genome sequencing and annotation.</title>
        <authorList>
            <consortium name="The Broad Institute Genomics Platform"/>
            <consortium name="The Broad Institute Genome Sequencing Center for Infectious Disease"/>
            <person name="Wu L."/>
            <person name="Ma J."/>
        </authorList>
    </citation>
    <scope>NUCLEOTIDE SEQUENCE [LARGE SCALE GENOMIC DNA]</scope>
    <source>
        <strain evidence="2">CCM 8749</strain>
    </source>
</reference>
<protein>
    <recommendedName>
        <fullName evidence="3">RNA polymerase alpha subunit C-terminal domain-containing protein</fullName>
    </recommendedName>
</protein>